<name>A0A1V9XAH3_9ACAR</name>
<dbReference type="AlphaFoldDB" id="A0A1V9XAH3"/>
<sequence>MLVGGFSNINCSDTDVLEAITVANLELRKVYCATIQMASGIKYVIHTNFDGFCCRVPVW</sequence>
<accession>A0A1V9XAH3</accession>
<dbReference type="InterPro" id="IPR046350">
    <property type="entry name" value="Cystatin_sf"/>
</dbReference>
<dbReference type="EMBL" id="MNPL01017622">
    <property type="protein sequence ID" value="OQR70426.1"/>
    <property type="molecule type" value="Genomic_DNA"/>
</dbReference>
<proteinExistence type="predicted"/>
<dbReference type="Proteomes" id="UP000192247">
    <property type="component" value="Unassembled WGS sequence"/>
</dbReference>
<dbReference type="SUPFAM" id="SSF54403">
    <property type="entry name" value="Cystatin/monellin"/>
    <property type="match status" value="1"/>
</dbReference>
<evidence type="ECO:0000313" key="1">
    <source>
        <dbReference type="EMBL" id="OQR70426.1"/>
    </source>
</evidence>
<keyword evidence="2" id="KW-1185">Reference proteome</keyword>
<evidence type="ECO:0000313" key="2">
    <source>
        <dbReference type="Proteomes" id="UP000192247"/>
    </source>
</evidence>
<comment type="caution">
    <text evidence="1">The sequence shown here is derived from an EMBL/GenBank/DDBJ whole genome shotgun (WGS) entry which is preliminary data.</text>
</comment>
<protein>
    <submittedName>
        <fullName evidence="1">Uncharacterized protein</fullName>
    </submittedName>
</protein>
<dbReference type="InParanoid" id="A0A1V9XAH3"/>
<organism evidence="1 2">
    <name type="scientific">Tropilaelaps mercedesae</name>
    <dbReference type="NCBI Taxonomy" id="418985"/>
    <lineage>
        <taxon>Eukaryota</taxon>
        <taxon>Metazoa</taxon>
        <taxon>Ecdysozoa</taxon>
        <taxon>Arthropoda</taxon>
        <taxon>Chelicerata</taxon>
        <taxon>Arachnida</taxon>
        <taxon>Acari</taxon>
        <taxon>Parasitiformes</taxon>
        <taxon>Mesostigmata</taxon>
        <taxon>Gamasina</taxon>
        <taxon>Dermanyssoidea</taxon>
        <taxon>Laelapidae</taxon>
        <taxon>Tropilaelaps</taxon>
    </lineage>
</organism>
<reference evidence="1 2" key="1">
    <citation type="journal article" date="2017" name="Gigascience">
        <title>Draft genome of the honey bee ectoparasitic mite, Tropilaelaps mercedesae, is shaped by the parasitic life history.</title>
        <authorList>
            <person name="Dong X."/>
            <person name="Armstrong S.D."/>
            <person name="Xia D."/>
            <person name="Makepeace B.L."/>
            <person name="Darby A.C."/>
            <person name="Kadowaki T."/>
        </authorList>
    </citation>
    <scope>NUCLEOTIDE SEQUENCE [LARGE SCALE GENOMIC DNA]</scope>
    <source>
        <strain evidence="1">Wuxi-XJTLU</strain>
    </source>
</reference>
<gene>
    <name evidence="1" type="ORF">BIW11_11647</name>
</gene>